<comment type="caution">
    <text evidence="4">The sequence shown here is derived from an EMBL/GenBank/DDBJ whole genome shotgun (WGS) entry which is preliminary data.</text>
</comment>
<keyword evidence="3" id="KW-1133">Transmembrane helix</keyword>
<evidence type="ECO:0000313" key="4">
    <source>
        <dbReference type="EMBL" id="TSD55815.1"/>
    </source>
</evidence>
<accession>A0A554RNX9</accession>
<dbReference type="Proteomes" id="UP000316988">
    <property type="component" value="Unassembled WGS sequence"/>
</dbReference>
<sequence>MVTTQTTSRRSGRALGALGLALVIAGLAVLGYVAWQYWGTTWLAKKEHESLRTTIVQDWDRGDDATEIKGEGLLRVPRFGADYEVPILLGFDDPTFAKGIGMYPEGAKPGEVGNLVLAAHRVTHGEPFRHFFDLKAGDDIIVETRTEIFTYRLRDNGDATRVDFRTTWPLQPVPSPDAAGVEPTEKLVTLLTCSELFHTDDRSVAVGELVDVQTKSDAG</sequence>
<gene>
    <name evidence="4" type="ORF">FNM00_16265</name>
</gene>
<evidence type="ECO:0000313" key="5">
    <source>
        <dbReference type="Proteomes" id="UP000316988"/>
    </source>
</evidence>
<dbReference type="EMBL" id="VLNT01000020">
    <property type="protein sequence ID" value="TSD55815.1"/>
    <property type="molecule type" value="Genomic_DNA"/>
</dbReference>
<dbReference type="Gene3D" id="2.40.260.10">
    <property type="entry name" value="Sortase"/>
    <property type="match status" value="1"/>
</dbReference>
<keyword evidence="1" id="KW-0378">Hydrolase</keyword>
<dbReference type="CDD" id="cd05830">
    <property type="entry name" value="Sortase_E"/>
    <property type="match status" value="1"/>
</dbReference>
<evidence type="ECO:0000256" key="2">
    <source>
        <dbReference type="PIRSR" id="PIRSR605754-1"/>
    </source>
</evidence>
<feature type="active site" description="Acyl-thioester intermediate" evidence="2">
    <location>
        <position position="193"/>
    </location>
</feature>
<organism evidence="4 5">
    <name type="scientific">Aeromicrobium piscarium</name>
    <dbReference type="NCBI Taxonomy" id="2590901"/>
    <lineage>
        <taxon>Bacteria</taxon>
        <taxon>Bacillati</taxon>
        <taxon>Actinomycetota</taxon>
        <taxon>Actinomycetes</taxon>
        <taxon>Propionibacteriales</taxon>
        <taxon>Nocardioidaceae</taxon>
        <taxon>Aeromicrobium</taxon>
    </lineage>
</organism>
<keyword evidence="3" id="KW-0812">Transmembrane</keyword>
<dbReference type="InterPro" id="IPR023365">
    <property type="entry name" value="Sortase_dom-sf"/>
</dbReference>
<feature type="transmembrane region" description="Helical" evidence="3">
    <location>
        <begin position="12"/>
        <end position="35"/>
    </location>
</feature>
<dbReference type="SUPFAM" id="SSF63817">
    <property type="entry name" value="Sortase"/>
    <property type="match status" value="1"/>
</dbReference>
<dbReference type="InterPro" id="IPR005754">
    <property type="entry name" value="Sortase"/>
</dbReference>
<proteinExistence type="predicted"/>
<evidence type="ECO:0000256" key="3">
    <source>
        <dbReference type="SAM" id="Phobius"/>
    </source>
</evidence>
<evidence type="ECO:0000256" key="1">
    <source>
        <dbReference type="ARBA" id="ARBA00022801"/>
    </source>
</evidence>
<feature type="active site" description="Proton donor/acceptor" evidence="2">
    <location>
        <position position="120"/>
    </location>
</feature>
<dbReference type="Pfam" id="PF04203">
    <property type="entry name" value="Sortase"/>
    <property type="match status" value="1"/>
</dbReference>
<dbReference type="OrthoDB" id="5242879at2"/>
<dbReference type="InterPro" id="IPR042003">
    <property type="entry name" value="Sortase_E"/>
</dbReference>
<dbReference type="NCBIfam" id="TIGR01076">
    <property type="entry name" value="sortase_fam"/>
    <property type="match status" value="1"/>
</dbReference>
<dbReference type="GO" id="GO:0016787">
    <property type="term" value="F:hydrolase activity"/>
    <property type="evidence" value="ECO:0007669"/>
    <property type="project" value="UniProtKB-KW"/>
</dbReference>
<keyword evidence="3" id="KW-0472">Membrane</keyword>
<dbReference type="AlphaFoldDB" id="A0A554RNX9"/>
<keyword evidence="5" id="KW-1185">Reference proteome</keyword>
<protein>
    <submittedName>
        <fullName evidence="4">Class E sortase</fullName>
    </submittedName>
</protein>
<reference evidence="4 5" key="1">
    <citation type="submission" date="2019-07" db="EMBL/GenBank/DDBJ databases">
        <authorList>
            <person name="Zhao L.H."/>
        </authorList>
    </citation>
    <scope>NUCLEOTIDE SEQUENCE [LARGE SCALE GENOMIC DNA]</scope>
    <source>
        <strain evidence="4 5">Co35</strain>
    </source>
</reference>
<name>A0A554RNX9_9ACTN</name>